<name>A0ABR6EPA6_9ACTN</name>
<evidence type="ECO:0000256" key="2">
    <source>
        <dbReference type="SAM" id="SignalP"/>
    </source>
</evidence>
<reference evidence="4" key="1">
    <citation type="journal article" date="2020" name="Syst. Appl. Microbiol.">
        <title>Streptomyces alkaliterrae sp. nov., isolated from an alkaline soil, and emended descriptions of Streptomyces alkaliphilus, Streptomyces calidiresistens and Streptomyces durbertensis.</title>
        <authorList>
            <person name="Swiecimska M."/>
            <person name="Golinska P."/>
            <person name="Nouioui I."/>
            <person name="Wypij M."/>
            <person name="Rai M."/>
            <person name="Sangal V."/>
            <person name="Goodfellow M."/>
        </authorList>
    </citation>
    <scope>NUCLEOTIDE SEQUENCE [LARGE SCALE GENOMIC DNA]</scope>
    <source>
        <strain evidence="4">DSM 104538</strain>
    </source>
</reference>
<keyword evidence="2" id="KW-0732">Signal</keyword>
<feature type="compositionally biased region" description="Gly residues" evidence="1">
    <location>
        <begin position="57"/>
        <end position="77"/>
    </location>
</feature>
<evidence type="ECO:0008006" key="5">
    <source>
        <dbReference type="Google" id="ProtNLM"/>
    </source>
</evidence>
<comment type="caution">
    <text evidence="3">The sequence shown here is derived from an EMBL/GenBank/DDBJ whole genome shotgun (WGS) entry which is preliminary data.</text>
</comment>
<protein>
    <recommendedName>
        <fullName evidence="5">Lipoprotein</fullName>
    </recommendedName>
</protein>
<keyword evidence="4" id="KW-1185">Reference proteome</keyword>
<proteinExistence type="predicted"/>
<dbReference type="EMBL" id="WMLF01000749">
    <property type="protein sequence ID" value="MBB1247073.1"/>
    <property type="molecule type" value="Genomic_DNA"/>
</dbReference>
<evidence type="ECO:0000313" key="4">
    <source>
        <dbReference type="Proteomes" id="UP000766698"/>
    </source>
</evidence>
<dbReference type="RefSeq" id="WP_182858274.1">
    <property type="nucleotide sequence ID" value="NZ_WMLF01000749.1"/>
</dbReference>
<sequence>MALRRIRSSTVVLGGMGVLAAALTSCSSEPDKRCVDRGSYDYVRGYREVGDRACSGTSGGSGAGGSGGQRSTGGYGSGGTDGQWYYGGKSSGGYVNDGSFVRSRAVDRGGFGCSGSGSGTRGG</sequence>
<feature type="region of interest" description="Disordered" evidence="1">
    <location>
        <begin position="51"/>
        <end position="77"/>
    </location>
</feature>
<evidence type="ECO:0000313" key="3">
    <source>
        <dbReference type="EMBL" id="MBB1247073.1"/>
    </source>
</evidence>
<evidence type="ECO:0000256" key="1">
    <source>
        <dbReference type="SAM" id="MobiDB-lite"/>
    </source>
</evidence>
<organism evidence="3 4">
    <name type="scientific">Streptomyces durbertensis</name>
    <dbReference type="NCBI Taxonomy" id="2448886"/>
    <lineage>
        <taxon>Bacteria</taxon>
        <taxon>Bacillati</taxon>
        <taxon>Actinomycetota</taxon>
        <taxon>Actinomycetes</taxon>
        <taxon>Kitasatosporales</taxon>
        <taxon>Streptomycetaceae</taxon>
        <taxon>Streptomyces</taxon>
    </lineage>
</organism>
<accession>A0ABR6EPA6</accession>
<dbReference type="PROSITE" id="PS51257">
    <property type="entry name" value="PROKAR_LIPOPROTEIN"/>
    <property type="match status" value="1"/>
</dbReference>
<dbReference type="Proteomes" id="UP000766698">
    <property type="component" value="Unassembled WGS sequence"/>
</dbReference>
<feature type="chain" id="PRO_5046504419" description="Lipoprotein" evidence="2">
    <location>
        <begin position="21"/>
        <end position="123"/>
    </location>
</feature>
<feature type="signal peptide" evidence="2">
    <location>
        <begin position="1"/>
        <end position="20"/>
    </location>
</feature>
<gene>
    <name evidence="3" type="ORF">GL263_26510</name>
</gene>